<keyword evidence="2" id="KW-1185">Reference proteome</keyword>
<sequence>MSLVNAEHADFFPTTRWSHVVRACRDGTTGQVALNELGRKYWRPIYTFVRSRGYCLHDAEDLTQAYFEGFFERRYLGHANPTKGRFRAFLLHDLKFFLSNERGKADAAKRGAKVFFVPMDTSEVESRLDTCDLADSNADAYFDREWALEMVRHARNELAGNFLEQGKAALFNVLQRGLTEIPTEEIYQEWSRDLGMSSGALKVALHRLRNSFRKALESQVRETVDTEEDVRAEMKHLRGALSQSHRELGD</sequence>
<reference evidence="2" key="1">
    <citation type="submission" date="2017-02" db="EMBL/GenBank/DDBJ databases">
        <authorList>
            <person name="Varghese N."/>
            <person name="Submissions S."/>
        </authorList>
    </citation>
    <scope>NUCLEOTIDE SEQUENCE [LARGE SCALE GENOMIC DNA]</scope>
    <source>
        <strain evidence="2">ATCC 700200</strain>
    </source>
</reference>
<dbReference type="GO" id="GO:0006352">
    <property type="term" value="P:DNA-templated transcription initiation"/>
    <property type="evidence" value="ECO:0007669"/>
    <property type="project" value="InterPro"/>
</dbReference>
<dbReference type="SUPFAM" id="SSF88946">
    <property type="entry name" value="Sigma2 domain of RNA polymerase sigma factors"/>
    <property type="match status" value="1"/>
</dbReference>
<dbReference type="AlphaFoldDB" id="A0A1T4YJE5"/>
<dbReference type="Gene3D" id="1.10.1740.10">
    <property type="match status" value="1"/>
</dbReference>
<gene>
    <name evidence="1" type="ORF">SAMN02745166_03460</name>
</gene>
<protein>
    <submittedName>
        <fullName evidence="1">RNA polymerase sigma-70 factor, ECF subfamily</fullName>
    </submittedName>
</protein>
<name>A0A1T4YJE5_9BACT</name>
<organism evidence="1 2">
    <name type="scientific">Prosthecobacter debontii</name>
    <dbReference type="NCBI Taxonomy" id="48467"/>
    <lineage>
        <taxon>Bacteria</taxon>
        <taxon>Pseudomonadati</taxon>
        <taxon>Verrucomicrobiota</taxon>
        <taxon>Verrucomicrobiia</taxon>
        <taxon>Verrucomicrobiales</taxon>
        <taxon>Verrucomicrobiaceae</taxon>
        <taxon>Prosthecobacter</taxon>
    </lineage>
</organism>
<evidence type="ECO:0000313" key="1">
    <source>
        <dbReference type="EMBL" id="SKB01793.1"/>
    </source>
</evidence>
<dbReference type="GO" id="GO:0003700">
    <property type="term" value="F:DNA-binding transcription factor activity"/>
    <property type="evidence" value="ECO:0007669"/>
    <property type="project" value="InterPro"/>
</dbReference>
<proteinExistence type="predicted"/>
<dbReference type="InterPro" id="IPR013325">
    <property type="entry name" value="RNA_pol_sigma_r2"/>
</dbReference>
<evidence type="ECO:0000313" key="2">
    <source>
        <dbReference type="Proteomes" id="UP000190774"/>
    </source>
</evidence>
<dbReference type="Proteomes" id="UP000190774">
    <property type="component" value="Unassembled WGS sequence"/>
</dbReference>
<accession>A0A1T4YJE5</accession>
<dbReference type="EMBL" id="FUYE01000012">
    <property type="protein sequence ID" value="SKB01793.1"/>
    <property type="molecule type" value="Genomic_DNA"/>
</dbReference>